<dbReference type="Gene3D" id="3.40.50.410">
    <property type="entry name" value="von Willebrand factor, type A domain"/>
    <property type="match status" value="1"/>
</dbReference>
<dbReference type="Proteomes" id="UP001589654">
    <property type="component" value="Unassembled WGS sequence"/>
</dbReference>
<dbReference type="InterPro" id="IPR002035">
    <property type="entry name" value="VWF_A"/>
</dbReference>
<sequence length="404" mass="44973">MKKSLLPFILFWAAVLFLWSCESSLEDTDPSAVDVGRTDGTLYSEAGGGGSSSGGGNGQGQEPEPGVITAGEWKDLDHWDFWQNLFNEKDYEKMPEYWGFDLQNRFALEIKQSNGQPAIDVPVTLKAGNETIWQAKTDNKGRAELWGNIFAPAMGRLQSEDWTISIDGGNMTIQDPTPYQGEVQQVTYTPNRQVENRAELAFVVDATGSMSDELEYLKTELLDVIQRAKSENPGTSFLTGSVFYRDTEDEYLTRESPFSSDIQTTLSFIEDQEANGGGDFPEAVHTALSKAIRELQWSSQTRARLLFLLLDAPPHYETQIVDEMHDLTQLAAAKGIKIIPITASGIDKETEFLMRFMGNATNGTYVFITNHSGIGNDHLEPSIGEYEVEYLNVLMVRLFGEAVE</sequence>
<keyword evidence="8" id="KW-1185">Reference proteome</keyword>
<keyword evidence="3 5" id="KW-0732">Signal</keyword>
<dbReference type="RefSeq" id="WP_290249219.1">
    <property type="nucleotide sequence ID" value="NZ_JAUFQT010000002.1"/>
</dbReference>
<evidence type="ECO:0000256" key="5">
    <source>
        <dbReference type="SAM" id="SignalP"/>
    </source>
</evidence>
<comment type="subcellular location">
    <subcellularLocation>
        <location evidence="1">Secreted</location>
    </subcellularLocation>
</comment>
<dbReference type="PANTHER" id="PTHR47763">
    <property type="entry name" value="ALPHA-PROTEIN KINASE VWKA"/>
    <property type="match status" value="1"/>
</dbReference>
<evidence type="ECO:0000256" key="4">
    <source>
        <dbReference type="SAM" id="MobiDB-lite"/>
    </source>
</evidence>
<dbReference type="CDD" id="cd00198">
    <property type="entry name" value="vWFA"/>
    <property type="match status" value="1"/>
</dbReference>
<feature type="chain" id="PRO_5046161995" evidence="5">
    <location>
        <begin position="26"/>
        <end position="404"/>
    </location>
</feature>
<evidence type="ECO:0000256" key="2">
    <source>
        <dbReference type="ARBA" id="ARBA00022525"/>
    </source>
</evidence>
<dbReference type="Pfam" id="PF25106">
    <property type="entry name" value="VWA_4"/>
    <property type="match status" value="1"/>
</dbReference>
<name>A0ABV5J3Y7_9BACT</name>
<proteinExistence type="predicted"/>
<gene>
    <name evidence="7" type="ORF">ACFFUR_06905</name>
</gene>
<protein>
    <submittedName>
        <fullName evidence="7">VWA domain-containing protein</fullName>
    </submittedName>
</protein>
<accession>A0ABV5J3Y7</accession>
<evidence type="ECO:0000259" key="6">
    <source>
        <dbReference type="PROSITE" id="PS50234"/>
    </source>
</evidence>
<dbReference type="InterPro" id="IPR056861">
    <property type="entry name" value="HMCN1-like_VWA"/>
</dbReference>
<dbReference type="InterPro" id="IPR052969">
    <property type="entry name" value="Thr-specific_kinase-like"/>
</dbReference>
<dbReference type="SUPFAM" id="SSF53300">
    <property type="entry name" value="vWA-like"/>
    <property type="match status" value="1"/>
</dbReference>
<evidence type="ECO:0000313" key="7">
    <source>
        <dbReference type="EMBL" id="MFB9211527.1"/>
    </source>
</evidence>
<reference evidence="7 8" key="1">
    <citation type="submission" date="2024-09" db="EMBL/GenBank/DDBJ databases">
        <authorList>
            <person name="Sun Q."/>
            <person name="Mori K."/>
        </authorList>
    </citation>
    <scope>NUCLEOTIDE SEQUENCE [LARGE SCALE GENOMIC DNA]</scope>
    <source>
        <strain evidence="7 8">CECT 7682</strain>
    </source>
</reference>
<evidence type="ECO:0000313" key="8">
    <source>
        <dbReference type="Proteomes" id="UP001589654"/>
    </source>
</evidence>
<dbReference type="InterPro" id="IPR036465">
    <property type="entry name" value="vWFA_dom_sf"/>
</dbReference>
<feature type="region of interest" description="Disordered" evidence="4">
    <location>
        <begin position="26"/>
        <end position="67"/>
    </location>
</feature>
<keyword evidence="2" id="KW-0964">Secreted</keyword>
<evidence type="ECO:0000256" key="3">
    <source>
        <dbReference type="ARBA" id="ARBA00022729"/>
    </source>
</evidence>
<feature type="signal peptide" evidence="5">
    <location>
        <begin position="1"/>
        <end position="25"/>
    </location>
</feature>
<dbReference type="SMART" id="SM00327">
    <property type="entry name" value="VWA"/>
    <property type="match status" value="1"/>
</dbReference>
<feature type="domain" description="VWFA" evidence="6">
    <location>
        <begin position="199"/>
        <end position="383"/>
    </location>
</feature>
<evidence type="ECO:0000256" key="1">
    <source>
        <dbReference type="ARBA" id="ARBA00004613"/>
    </source>
</evidence>
<comment type="caution">
    <text evidence="7">The sequence shown here is derived from an EMBL/GenBank/DDBJ whole genome shotgun (WGS) entry which is preliminary data.</text>
</comment>
<dbReference type="PROSITE" id="PS50234">
    <property type="entry name" value="VWFA"/>
    <property type="match status" value="1"/>
</dbReference>
<dbReference type="PANTHER" id="PTHR47763:SF1">
    <property type="entry name" value="DUF659 DOMAIN-CONTAINING PROTEIN"/>
    <property type="match status" value="1"/>
</dbReference>
<organism evidence="7 8">
    <name type="scientific">Echinicola jeungdonensis</name>
    <dbReference type="NCBI Taxonomy" id="709343"/>
    <lineage>
        <taxon>Bacteria</taxon>
        <taxon>Pseudomonadati</taxon>
        <taxon>Bacteroidota</taxon>
        <taxon>Cytophagia</taxon>
        <taxon>Cytophagales</taxon>
        <taxon>Cyclobacteriaceae</taxon>
        <taxon>Echinicola</taxon>
    </lineage>
</organism>
<dbReference type="EMBL" id="JBHMEW010000050">
    <property type="protein sequence ID" value="MFB9211527.1"/>
    <property type="molecule type" value="Genomic_DNA"/>
</dbReference>
<feature type="compositionally biased region" description="Gly residues" evidence="4">
    <location>
        <begin position="46"/>
        <end position="59"/>
    </location>
</feature>